<dbReference type="InterPro" id="IPR054471">
    <property type="entry name" value="GPIID_WHD"/>
</dbReference>
<dbReference type="SMART" id="SM00248">
    <property type="entry name" value="ANK"/>
    <property type="match status" value="13"/>
</dbReference>
<dbReference type="OrthoDB" id="4184734at2759"/>
<dbReference type="InterPro" id="IPR056884">
    <property type="entry name" value="NPHP3-like_N"/>
</dbReference>
<dbReference type="Pfam" id="PF22939">
    <property type="entry name" value="WHD_GPIID"/>
    <property type="match status" value="1"/>
</dbReference>
<dbReference type="Gene3D" id="1.25.40.20">
    <property type="entry name" value="Ankyrin repeat-containing domain"/>
    <property type="match status" value="3"/>
</dbReference>
<dbReference type="PRINTS" id="PR01415">
    <property type="entry name" value="ANKYRIN"/>
</dbReference>
<evidence type="ECO:0000259" key="6">
    <source>
        <dbReference type="Pfam" id="PF24883"/>
    </source>
</evidence>
<dbReference type="Gene3D" id="3.40.50.300">
    <property type="entry name" value="P-loop containing nucleotide triphosphate hydrolases"/>
    <property type="match status" value="1"/>
</dbReference>
<dbReference type="GO" id="GO:0045944">
    <property type="term" value="P:positive regulation of transcription by RNA polymerase II"/>
    <property type="evidence" value="ECO:0007669"/>
    <property type="project" value="TreeGrafter"/>
</dbReference>
<keyword evidence="2 3" id="KW-0040">ANK repeat</keyword>
<dbReference type="GO" id="GO:0005634">
    <property type="term" value="C:nucleus"/>
    <property type="evidence" value="ECO:0007669"/>
    <property type="project" value="TreeGrafter"/>
</dbReference>
<feature type="repeat" description="ANK" evidence="3">
    <location>
        <begin position="915"/>
        <end position="943"/>
    </location>
</feature>
<feature type="domain" description="GPI inositol-deacylase winged helix" evidence="5">
    <location>
        <begin position="363"/>
        <end position="441"/>
    </location>
</feature>
<dbReference type="InterPro" id="IPR002110">
    <property type="entry name" value="Ankyrin_rpt"/>
</dbReference>
<feature type="repeat" description="ANK" evidence="3">
    <location>
        <begin position="552"/>
        <end position="584"/>
    </location>
</feature>
<keyword evidence="1" id="KW-0677">Repeat</keyword>
<dbReference type="SUPFAM" id="SSF52540">
    <property type="entry name" value="P-loop containing nucleoside triphosphate hydrolases"/>
    <property type="match status" value="1"/>
</dbReference>
<accession>A0A2B7XWB2</accession>
<dbReference type="PROSITE" id="PS50088">
    <property type="entry name" value="ANK_REPEAT"/>
    <property type="match status" value="9"/>
</dbReference>
<feature type="repeat" description="ANK" evidence="3">
    <location>
        <begin position="650"/>
        <end position="682"/>
    </location>
</feature>
<dbReference type="AlphaFoldDB" id="A0A2B7XWB2"/>
<feature type="region of interest" description="Disordered" evidence="4">
    <location>
        <begin position="1"/>
        <end position="26"/>
    </location>
</feature>
<evidence type="ECO:0000256" key="2">
    <source>
        <dbReference type="ARBA" id="ARBA00023043"/>
    </source>
</evidence>
<feature type="repeat" description="ANK" evidence="3">
    <location>
        <begin position="620"/>
        <end position="652"/>
    </location>
</feature>
<feature type="repeat" description="ANK" evidence="3">
    <location>
        <begin position="587"/>
        <end position="619"/>
    </location>
</feature>
<dbReference type="Pfam" id="PF24883">
    <property type="entry name" value="NPHP3_N"/>
    <property type="match status" value="1"/>
</dbReference>
<dbReference type="STRING" id="1447875.A0A2B7XWB2"/>
<gene>
    <name evidence="7" type="ORF">AJ79_03616</name>
</gene>
<dbReference type="Pfam" id="PF12796">
    <property type="entry name" value="Ank_2"/>
    <property type="match status" value="3"/>
</dbReference>
<evidence type="ECO:0000256" key="3">
    <source>
        <dbReference type="PROSITE-ProRule" id="PRU00023"/>
    </source>
</evidence>
<evidence type="ECO:0000256" key="4">
    <source>
        <dbReference type="SAM" id="MobiDB-lite"/>
    </source>
</evidence>
<evidence type="ECO:0000256" key="1">
    <source>
        <dbReference type="ARBA" id="ARBA00022737"/>
    </source>
</evidence>
<dbReference type="Proteomes" id="UP000223968">
    <property type="component" value="Unassembled WGS sequence"/>
</dbReference>
<reference evidence="7 8" key="1">
    <citation type="submission" date="2017-10" db="EMBL/GenBank/DDBJ databases">
        <title>Comparative genomics in systemic dimorphic fungi from Ajellomycetaceae.</title>
        <authorList>
            <person name="Munoz J.F."/>
            <person name="Mcewen J.G."/>
            <person name="Clay O.K."/>
            <person name="Cuomo C.A."/>
        </authorList>
    </citation>
    <scope>NUCLEOTIDE SEQUENCE [LARGE SCALE GENOMIC DNA]</scope>
    <source>
        <strain evidence="7 8">UAMH5409</strain>
    </source>
</reference>
<dbReference type="SUPFAM" id="SSF48403">
    <property type="entry name" value="Ankyrin repeat"/>
    <property type="match status" value="2"/>
</dbReference>
<evidence type="ECO:0000313" key="8">
    <source>
        <dbReference type="Proteomes" id="UP000223968"/>
    </source>
</evidence>
<dbReference type="PANTHER" id="PTHR24193">
    <property type="entry name" value="ANKYRIN REPEAT PROTEIN"/>
    <property type="match status" value="1"/>
</dbReference>
<dbReference type="InterPro" id="IPR036770">
    <property type="entry name" value="Ankyrin_rpt-contain_sf"/>
</dbReference>
<keyword evidence="8" id="KW-1185">Reference proteome</keyword>
<dbReference type="InterPro" id="IPR050663">
    <property type="entry name" value="Ankyrin-SOCS_Box"/>
</dbReference>
<sequence>MSQRTRKSKLPAEFKPAGRFQDKKDLSQTALALKEEGNRAGDSRNSKIYRIPHACNTRRSSARLDMESARRNETLRQNVDKWLSATDLSSKHAIAKSKRQGNTALWFVESDSFLEWKSSTTSFCWLHGILGSGKTVMSSVIIEHIRHLCLSNSASALAYFYFDYNDPDRTTPESMIRSLIRQLLNQRPDMPKDLRNLYEMFKEGDVGPEIGKLVEVLQGIIKDMNEVYFVLDALDECSDVSGLLDIASRLLHCTSKKIHSWSRAGKLRALKMALRLFLGMCKRSQWIRFKRFRGYPDIQKSIESHTMDKADGMFQWAVSWLEMLRNCATIQSLQEALTSPPESLHVIYERILYDLDRDWGDYAPKILHWLVFAARPLTITELAETFTINVDSNPQFDDRRRVLLPREMLNMCSSLVVLDVDEDGDEILRLAHLSVKEFILCNYPFQGPLARYHISQPAGNAKLAEICLAYSLHFCKESTLDERTISQFPLSIYASSYWTHHIQLAGNLTDSLRTMTTSILSPGTDTFYNWVRLFDPEPSPSTIKRFGRRKESIHSPLYYMALCGAANVVELLLDDGAEVDYTRDNAKYGTPLQAASTFGYLQVVKQLLSRGADVNLVSGSHGTALNAAMSYGHVDVAQFLLDSGADINLSQERTLQLAAARGSHRIVELLLRKGRNPNSRDYLSNTALSKACVYGHEKVVDLLLKAGADVNAKSGLDDSFPLQDAASKGHMGIFKKVLAKGANPNLKGGTWVSALHVACRIGELSMVEELLANGALIDITGPAGETTLQAALDRGRESVAFLLLDKGANPRWEGGSHGNILQAAAFGGVLSVVKFLIDNGVDVNILGGKYGSALQAASMRGYVEVVKFPIDRGAHVNFQGGYYGTTLLAASSKGHVNVAQVLLSHGAKIDAIVGKYGTAMQEAAAHGYYRVVRLLLENGTDINCTIGHRGLVLVIAARRGNTEVIQVMLKWASDTNAQLDGVSDALGAAEKFGRKFRRDEIVKLLKQ</sequence>
<dbReference type="InterPro" id="IPR027417">
    <property type="entry name" value="P-loop_NTPase"/>
</dbReference>
<organism evidence="7 8">
    <name type="scientific">Helicocarpus griseus UAMH5409</name>
    <dbReference type="NCBI Taxonomy" id="1447875"/>
    <lineage>
        <taxon>Eukaryota</taxon>
        <taxon>Fungi</taxon>
        <taxon>Dikarya</taxon>
        <taxon>Ascomycota</taxon>
        <taxon>Pezizomycotina</taxon>
        <taxon>Eurotiomycetes</taxon>
        <taxon>Eurotiomycetidae</taxon>
        <taxon>Onygenales</taxon>
        <taxon>Ajellomycetaceae</taxon>
        <taxon>Helicocarpus</taxon>
    </lineage>
</organism>
<proteinExistence type="predicted"/>
<feature type="repeat" description="ANK" evidence="3">
    <location>
        <begin position="717"/>
        <end position="749"/>
    </location>
</feature>
<dbReference type="PANTHER" id="PTHR24193:SF121">
    <property type="entry name" value="ADA2A-CONTAINING COMPLEX COMPONENT 3, ISOFORM D"/>
    <property type="match status" value="1"/>
</dbReference>
<feature type="repeat" description="ANK" evidence="3">
    <location>
        <begin position="750"/>
        <end position="782"/>
    </location>
</feature>
<comment type="caution">
    <text evidence="7">The sequence shown here is derived from an EMBL/GenBank/DDBJ whole genome shotgun (WGS) entry which is preliminary data.</text>
</comment>
<dbReference type="PROSITE" id="PS50297">
    <property type="entry name" value="ANK_REP_REGION"/>
    <property type="match status" value="7"/>
</dbReference>
<feature type="repeat" description="ANK" evidence="3">
    <location>
        <begin position="783"/>
        <end position="809"/>
    </location>
</feature>
<dbReference type="EMBL" id="PDNB01000045">
    <property type="protein sequence ID" value="PGH13486.1"/>
    <property type="molecule type" value="Genomic_DNA"/>
</dbReference>
<name>A0A2B7XWB2_9EURO</name>
<feature type="repeat" description="ANK" evidence="3">
    <location>
        <begin position="683"/>
        <end position="715"/>
    </location>
</feature>
<evidence type="ECO:0000313" key="7">
    <source>
        <dbReference type="EMBL" id="PGH13486.1"/>
    </source>
</evidence>
<dbReference type="GO" id="GO:0000976">
    <property type="term" value="F:transcription cis-regulatory region binding"/>
    <property type="evidence" value="ECO:0007669"/>
    <property type="project" value="TreeGrafter"/>
</dbReference>
<protein>
    <submittedName>
        <fullName evidence="7">Uncharacterized protein</fullName>
    </submittedName>
</protein>
<evidence type="ECO:0000259" key="5">
    <source>
        <dbReference type="Pfam" id="PF22939"/>
    </source>
</evidence>
<dbReference type="Pfam" id="PF00023">
    <property type="entry name" value="Ank"/>
    <property type="match status" value="1"/>
</dbReference>
<feature type="domain" description="Nephrocystin 3-like N-terminal" evidence="6">
    <location>
        <begin position="103"/>
        <end position="259"/>
    </location>
</feature>